<dbReference type="PANTHER" id="PTHR23427">
    <property type="entry name" value="SURFEIT LOCUS PROTEIN"/>
    <property type="match status" value="1"/>
</dbReference>
<dbReference type="InterPro" id="IPR002994">
    <property type="entry name" value="Surf1/Shy1"/>
</dbReference>
<keyword evidence="3 6" id="KW-0812">Transmembrane</keyword>
<proteinExistence type="inferred from homology"/>
<comment type="subcellular location">
    <subcellularLocation>
        <location evidence="6">Cell membrane</location>
        <topology evidence="6">Multi-pass membrane protein</topology>
    </subcellularLocation>
    <subcellularLocation>
        <location evidence="1">Membrane</location>
    </subcellularLocation>
</comment>
<evidence type="ECO:0000256" key="6">
    <source>
        <dbReference type="RuleBase" id="RU363076"/>
    </source>
</evidence>
<evidence type="ECO:0000256" key="1">
    <source>
        <dbReference type="ARBA" id="ARBA00004370"/>
    </source>
</evidence>
<dbReference type="Proteomes" id="UP000192656">
    <property type="component" value="Unassembled WGS sequence"/>
</dbReference>
<feature type="transmembrane region" description="Helical" evidence="6">
    <location>
        <begin position="236"/>
        <end position="254"/>
    </location>
</feature>
<accession>A0A1W2ED25</accession>
<dbReference type="GO" id="GO:0005886">
    <property type="term" value="C:plasma membrane"/>
    <property type="evidence" value="ECO:0007669"/>
    <property type="project" value="UniProtKB-SubCell"/>
</dbReference>
<keyword evidence="8" id="KW-1185">Reference proteome</keyword>
<feature type="transmembrane region" description="Helical" evidence="6">
    <location>
        <begin position="25"/>
        <end position="45"/>
    </location>
</feature>
<dbReference type="STRING" id="937218.SAMN06297251_1245"/>
<sequence>MAAEDVGEEPSGAPGASGPMSRGRFLFALALCIVGITILMGLGTWQVERLQWKEALIERIETRIHGAPISLDEAIALRAETGDIDYQPVTLTGRFLNDGERYFLSTYEGQAGWNVFTPLVTPEDRMVFVNRGFVPYELRDPAKRPQSLVEGTVSITGLAREAPEEKPGYFLPDNDPAKDTFFWRDLPAMAEGIALGSDIRLVPFFVDADDTPNPGGLPVGGQTVVTIPNNHLQYAITWYGIGVVLIVMTGMLVVNRWRSRHDGRPGSA</sequence>
<evidence type="ECO:0000256" key="5">
    <source>
        <dbReference type="ARBA" id="ARBA00023136"/>
    </source>
</evidence>
<evidence type="ECO:0000313" key="8">
    <source>
        <dbReference type="Proteomes" id="UP000192656"/>
    </source>
</evidence>
<name>A0A1W2ED25_9HYPH</name>
<organism evidence="7 8">
    <name type="scientific">Fulvimarina manganoxydans</name>
    <dbReference type="NCBI Taxonomy" id="937218"/>
    <lineage>
        <taxon>Bacteria</taxon>
        <taxon>Pseudomonadati</taxon>
        <taxon>Pseudomonadota</taxon>
        <taxon>Alphaproteobacteria</taxon>
        <taxon>Hyphomicrobiales</taxon>
        <taxon>Aurantimonadaceae</taxon>
        <taxon>Fulvimarina</taxon>
    </lineage>
</organism>
<keyword evidence="6" id="KW-1003">Cell membrane</keyword>
<evidence type="ECO:0000256" key="3">
    <source>
        <dbReference type="ARBA" id="ARBA00022692"/>
    </source>
</evidence>
<dbReference type="CDD" id="cd06662">
    <property type="entry name" value="SURF1"/>
    <property type="match status" value="1"/>
</dbReference>
<dbReference type="EMBL" id="FWXR01000024">
    <property type="protein sequence ID" value="SMD07643.1"/>
    <property type="molecule type" value="Genomic_DNA"/>
</dbReference>
<evidence type="ECO:0000256" key="2">
    <source>
        <dbReference type="ARBA" id="ARBA00007165"/>
    </source>
</evidence>
<dbReference type="PROSITE" id="PS50895">
    <property type="entry name" value="SURF1"/>
    <property type="match status" value="1"/>
</dbReference>
<evidence type="ECO:0000313" key="7">
    <source>
        <dbReference type="EMBL" id="SMD07643.1"/>
    </source>
</evidence>
<dbReference type="PANTHER" id="PTHR23427:SF2">
    <property type="entry name" value="SURFEIT LOCUS PROTEIN 1"/>
    <property type="match status" value="1"/>
</dbReference>
<dbReference type="InterPro" id="IPR045214">
    <property type="entry name" value="Surf1/Surf4"/>
</dbReference>
<gene>
    <name evidence="7" type="ORF">SAMN06297251_1245</name>
</gene>
<evidence type="ECO:0000256" key="4">
    <source>
        <dbReference type="ARBA" id="ARBA00022989"/>
    </source>
</evidence>
<keyword evidence="5 6" id="KW-0472">Membrane</keyword>
<dbReference type="Pfam" id="PF02104">
    <property type="entry name" value="SURF1"/>
    <property type="match status" value="1"/>
</dbReference>
<reference evidence="7 8" key="1">
    <citation type="submission" date="2017-04" db="EMBL/GenBank/DDBJ databases">
        <authorList>
            <person name="Afonso C.L."/>
            <person name="Miller P.J."/>
            <person name="Scott M.A."/>
            <person name="Spackman E."/>
            <person name="Goraichik I."/>
            <person name="Dimitrov K.M."/>
            <person name="Suarez D.L."/>
            <person name="Swayne D.E."/>
        </authorList>
    </citation>
    <scope>NUCLEOTIDE SEQUENCE [LARGE SCALE GENOMIC DNA]</scope>
    <source>
        <strain evidence="7 8">CGMCC 1.10972</strain>
    </source>
</reference>
<protein>
    <recommendedName>
        <fullName evidence="6">SURF1-like protein</fullName>
    </recommendedName>
</protein>
<dbReference type="AlphaFoldDB" id="A0A1W2ED25"/>
<comment type="similarity">
    <text evidence="2 6">Belongs to the SURF1 family.</text>
</comment>
<keyword evidence="4 6" id="KW-1133">Transmembrane helix</keyword>